<dbReference type="AlphaFoldDB" id="A0A918QEW9"/>
<reference evidence="2" key="2">
    <citation type="submission" date="2020-09" db="EMBL/GenBank/DDBJ databases">
        <authorList>
            <person name="Sun Q."/>
            <person name="Ohkuma M."/>
        </authorList>
    </citation>
    <scope>NUCLEOTIDE SEQUENCE</scope>
    <source>
        <strain evidence="2">JCM 4815</strain>
    </source>
</reference>
<feature type="region of interest" description="Disordered" evidence="1">
    <location>
        <begin position="111"/>
        <end position="134"/>
    </location>
</feature>
<name>A0A918QEW9_9ACTN</name>
<evidence type="ECO:0000313" key="2">
    <source>
        <dbReference type="EMBL" id="GGZ42634.1"/>
    </source>
</evidence>
<feature type="compositionally biased region" description="Basic and acidic residues" evidence="1">
    <location>
        <begin position="119"/>
        <end position="128"/>
    </location>
</feature>
<reference evidence="2" key="1">
    <citation type="journal article" date="2014" name="Int. J. Syst. Evol. Microbiol.">
        <title>Complete genome sequence of Corynebacterium casei LMG S-19264T (=DSM 44701T), isolated from a smear-ripened cheese.</title>
        <authorList>
            <consortium name="US DOE Joint Genome Institute (JGI-PGF)"/>
            <person name="Walter F."/>
            <person name="Albersmeier A."/>
            <person name="Kalinowski J."/>
            <person name="Ruckert C."/>
        </authorList>
    </citation>
    <scope>NUCLEOTIDE SEQUENCE</scope>
    <source>
        <strain evidence="2">JCM 4815</strain>
    </source>
</reference>
<sequence>MTHASVCAGVLGRRRIHPTVCAARFPDMRLAGWNARLMVYRYEHAAHALTVGALRLLLAGLEDSTPIEVIVPVGPTTECGTGDGSPLILTGGSGDSTVVLGTGRPVLPLDADVPPGRYRRLDDGRRVPDYSTAE</sequence>
<dbReference type="EMBL" id="BMVW01000028">
    <property type="protein sequence ID" value="GGZ42634.1"/>
    <property type="molecule type" value="Genomic_DNA"/>
</dbReference>
<protein>
    <submittedName>
        <fullName evidence="2">Uncharacterized protein</fullName>
    </submittedName>
</protein>
<keyword evidence="3" id="KW-1185">Reference proteome</keyword>
<proteinExistence type="predicted"/>
<dbReference type="Proteomes" id="UP000622166">
    <property type="component" value="Unassembled WGS sequence"/>
</dbReference>
<accession>A0A918QEW9</accession>
<evidence type="ECO:0000256" key="1">
    <source>
        <dbReference type="SAM" id="MobiDB-lite"/>
    </source>
</evidence>
<gene>
    <name evidence="2" type="ORF">GCM10010365_74130</name>
</gene>
<organism evidence="2 3">
    <name type="scientific">Streptomyces poonensis</name>
    <dbReference type="NCBI Taxonomy" id="68255"/>
    <lineage>
        <taxon>Bacteria</taxon>
        <taxon>Bacillati</taxon>
        <taxon>Actinomycetota</taxon>
        <taxon>Actinomycetes</taxon>
        <taxon>Kitasatosporales</taxon>
        <taxon>Streptomycetaceae</taxon>
        <taxon>Streptomyces</taxon>
    </lineage>
</organism>
<comment type="caution">
    <text evidence="2">The sequence shown here is derived from an EMBL/GenBank/DDBJ whole genome shotgun (WGS) entry which is preliminary data.</text>
</comment>
<evidence type="ECO:0000313" key="3">
    <source>
        <dbReference type="Proteomes" id="UP000622166"/>
    </source>
</evidence>